<proteinExistence type="predicted"/>
<dbReference type="OrthoDB" id="4228720at2"/>
<organism evidence="1 2">
    <name type="scientific">Embleya hyalina</name>
    <dbReference type="NCBI Taxonomy" id="516124"/>
    <lineage>
        <taxon>Bacteria</taxon>
        <taxon>Bacillati</taxon>
        <taxon>Actinomycetota</taxon>
        <taxon>Actinomycetes</taxon>
        <taxon>Kitasatosporales</taxon>
        <taxon>Streptomycetaceae</taxon>
        <taxon>Embleya</taxon>
    </lineage>
</organism>
<reference evidence="1 2" key="1">
    <citation type="submission" date="2018-12" db="EMBL/GenBank/DDBJ databases">
        <title>Draft genome sequence of Embleya hyalina NBRC 13850T.</title>
        <authorList>
            <person name="Komaki H."/>
            <person name="Hosoyama A."/>
            <person name="Kimura A."/>
            <person name="Ichikawa N."/>
            <person name="Tamura T."/>
        </authorList>
    </citation>
    <scope>NUCLEOTIDE SEQUENCE [LARGE SCALE GENOMIC DNA]</scope>
    <source>
        <strain evidence="1 2">NBRC 13850</strain>
    </source>
</reference>
<comment type="caution">
    <text evidence="1">The sequence shown here is derived from an EMBL/GenBank/DDBJ whole genome shotgun (WGS) entry which is preliminary data.</text>
</comment>
<dbReference type="AlphaFoldDB" id="A0A401Z0D4"/>
<accession>A0A401Z0D4</accession>
<sequence length="168" mass="18494">MKAAVVELGRHDWASLRCGCGRSGAHVPSSFTALLQARTVQETIGHTLDGHVERESMLFEVAPYAVPVILAALTEELPSFVRSHFLGLLCHLVTGESHMTEVEAGLPDLEVECRAAVGEGIWLIYREAASGDRETALDILEFADSDSSRFEHFRSVVTAERKKRRGTF</sequence>
<name>A0A401Z0D4_9ACTN</name>
<gene>
    <name evidence="1" type="ORF">EHYA_07961</name>
</gene>
<protein>
    <submittedName>
        <fullName evidence="1">Uncharacterized protein</fullName>
    </submittedName>
</protein>
<evidence type="ECO:0000313" key="2">
    <source>
        <dbReference type="Proteomes" id="UP000286931"/>
    </source>
</evidence>
<evidence type="ECO:0000313" key="1">
    <source>
        <dbReference type="EMBL" id="GCE00236.1"/>
    </source>
</evidence>
<dbReference type="EMBL" id="BIFH01000038">
    <property type="protein sequence ID" value="GCE00236.1"/>
    <property type="molecule type" value="Genomic_DNA"/>
</dbReference>
<dbReference type="Proteomes" id="UP000286931">
    <property type="component" value="Unassembled WGS sequence"/>
</dbReference>
<keyword evidence="2" id="KW-1185">Reference proteome</keyword>
<dbReference type="RefSeq" id="WP_126641976.1">
    <property type="nucleotide sequence ID" value="NZ_BIFH01000038.1"/>
</dbReference>